<evidence type="ECO:0000313" key="3">
    <source>
        <dbReference type="Proteomes" id="UP000014500"/>
    </source>
</evidence>
<reference evidence="2" key="2">
    <citation type="submission" date="2015-02" db="UniProtKB">
        <authorList>
            <consortium name="EnsemblMetazoa"/>
        </authorList>
    </citation>
    <scope>IDENTIFICATION</scope>
</reference>
<protein>
    <recommendedName>
        <fullName evidence="1">Programmed cell death protein 2 C-terminal domain-containing protein</fullName>
    </recommendedName>
</protein>
<name>T1JCV5_STRMM</name>
<dbReference type="Pfam" id="PF04194">
    <property type="entry name" value="PDCD2_C"/>
    <property type="match status" value="1"/>
</dbReference>
<dbReference type="STRING" id="126957.T1JCV5"/>
<dbReference type="PANTHER" id="PTHR46421:SF1">
    <property type="entry name" value="PROGRAMMED CELL DEATH PROTEIN 2-LIKE"/>
    <property type="match status" value="1"/>
</dbReference>
<dbReference type="InterPro" id="IPR052815">
    <property type="entry name" value="PDCD2-like_regulator"/>
</dbReference>
<dbReference type="AlphaFoldDB" id="T1JCV5"/>
<reference evidence="3" key="1">
    <citation type="submission" date="2011-05" db="EMBL/GenBank/DDBJ databases">
        <authorList>
            <person name="Richards S.R."/>
            <person name="Qu J."/>
            <person name="Jiang H."/>
            <person name="Jhangiani S.N."/>
            <person name="Agravi P."/>
            <person name="Goodspeed R."/>
            <person name="Gross S."/>
            <person name="Mandapat C."/>
            <person name="Jackson L."/>
            <person name="Mathew T."/>
            <person name="Pu L."/>
            <person name="Thornton R."/>
            <person name="Saada N."/>
            <person name="Wilczek-Boney K.B."/>
            <person name="Lee S."/>
            <person name="Kovar C."/>
            <person name="Wu Y."/>
            <person name="Scherer S.E."/>
            <person name="Worley K.C."/>
            <person name="Muzny D.M."/>
            <person name="Gibbs R."/>
        </authorList>
    </citation>
    <scope>NUCLEOTIDE SEQUENCE</scope>
    <source>
        <strain evidence="3">Brora</strain>
    </source>
</reference>
<accession>T1JCV5</accession>
<evidence type="ECO:0000313" key="2">
    <source>
        <dbReference type="EnsemblMetazoa" id="SMAR011625-PA"/>
    </source>
</evidence>
<proteinExistence type="predicted"/>
<dbReference type="eggNOG" id="KOG2061">
    <property type="taxonomic scope" value="Eukaryota"/>
</dbReference>
<dbReference type="GO" id="GO:0006915">
    <property type="term" value="P:apoptotic process"/>
    <property type="evidence" value="ECO:0007669"/>
    <property type="project" value="TreeGrafter"/>
</dbReference>
<dbReference type="InterPro" id="IPR007320">
    <property type="entry name" value="PDCD2_C"/>
</dbReference>
<dbReference type="HOGENOM" id="CLU_034893_1_0_1"/>
<dbReference type="PANTHER" id="PTHR46421">
    <property type="entry name" value="PROGRAMMED CELL DEATH PROTEIN 2-LIKE"/>
    <property type="match status" value="1"/>
</dbReference>
<keyword evidence="3" id="KW-1185">Reference proteome</keyword>
<evidence type="ECO:0000259" key="1">
    <source>
        <dbReference type="Pfam" id="PF04194"/>
    </source>
</evidence>
<dbReference type="Proteomes" id="UP000014500">
    <property type="component" value="Unassembled WGS sequence"/>
</dbReference>
<dbReference type="OMA" id="MPGPWAD"/>
<dbReference type="EnsemblMetazoa" id="SMAR011625-RA">
    <property type="protein sequence ID" value="SMAR011625-PA"/>
    <property type="gene ID" value="SMAR011625"/>
</dbReference>
<dbReference type="GO" id="GO:0005737">
    <property type="term" value="C:cytoplasm"/>
    <property type="evidence" value="ECO:0007669"/>
    <property type="project" value="InterPro"/>
</dbReference>
<feature type="domain" description="Programmed cell death protein 2 C-terminal" evidence="1">
    <location>
        <begin position="329"/>
        <end position="407"/>
    </location>
</feature>
<sequence>MNATNHETRCLCHSIRHDCLKIQPCSTIEVFTFLLGMARKNHQSKCLLGVLDERITDKRDDVTWSTNKIGGRPDWIQANVPCPRCRVCERELCLVVQLYCPLDGSPYHRSIYIFGCINDSCWSNSDSWVAIRSQKGGQVGSSSSSSGAARHVPVAAADDEWLENADDWQEEDNGNLNNQNRTDDHNKNVMMDEVFRFDLDLYDAAGNNAIEGAVGLESSEASAEMESPDEGTITVETPEAPDPDTTTLLFSRPQSRPKDASVVVLKCWFLAVIDEPPNNSHSQNQLNEHERDLLARYQKRDGRKRRRNGRDVRKGFAKAWRPYSREGDAGPLLVAPATKDVLDPGNCLMCGEKRTFEFQLMPAAVDCLQPEESDNYAIEFGSVIVYTCRASCWQEGDAWREERVVVQSDADDVLFKREL</sequence>
<dbReference type="EMBL" id="JH432085">
    <property type="status" value="NOT_ANNOTATED_CDS"/>
    <property type="molecule type" value="Genomic_DNA"/>
</dbReference>
<organism evidence="2 3">
    <name type="scientific">Strigamia maritima</name>
    <name type="common">European centipede</name>
    <name type="synonym">Geophilus maritimus</name>
    <dbReference type="NCBI Taxonomy" id="126957"/>
    <lineage>
        <taxon>Eukaryota</taxon>
        <taxon>Metazoa</taxon>
        <taxon>Ecdysozoa</taxon>
        <taxon>Arthropoda</taxon>
        <taxon>Myriapoda</taxon>
        <taxon>Chilopoda</taxon>
        <taxon>Pleurostigmophora</taxon>
        <taxon>Geophilomorpha</taxon>
        <taxon>Linotaeniidae</taxon>
        <taxon>Strigamia</taxon>
    </lineage>
</organism>
<dbReference type="PhylomeDB" id="T1JCV5"/>